<dbReference type="AlphaFoldDB" id="A0AAV8ZRV3"/>
<protein>
    <recommendedName>
        <fullName evidence="3">PRD domain-containing protein</fullName>
    </recommendedName>
</protein>
<dbReference type="GO" id="GO:0006355">
    <property type="term" value="P:regulation of DNA-templated transcription"/>
    <property type="evidence" value="ECO:0007669"/>
    <property type="project" value="InterPro"/>
</dbReference>
<name>A0AAV8ZRV3_9CUCU</name>
<keyword evidence="5" id="KW-1185">Reference proteome</keyword>
<evidence type="ECO:0000259" key="3">
    <source>
        <dbReference type="PROSITE" id="PS51372"/>
    </source>
</evidence>
<evidence type="ECO:0000256" key="1">
    <source>
        <dbReference type="SAM" id="Coils"/>
    </source>
</evidence>
<dbReference type="PROSITE" id="PS51372">
    <property type="entry name" value="PRD_2"/>
    <property type="match status" value="1"/>
</dbReference>
<feature type="region of interest" description="Disordered" evidence="2">
    <location>
        <begin position="496"/>
        <end position="524"/>
    </location>
</feature>
<evidence type="ECO:0000256" key="2">
    <source>
        <dbReference type="SAM" id="MobiDB-lite"/>
    </source>
</evidence>
<reference evidence="4" key="1">
    <citation type="journal article" date="2023" name="Insect Mol. Biol.">
        <title>Genome sequencing provides insights into the evolution of gene families encoding plant cell wall-degrading enzymes in longhorned beetles.</title>
        <authorList>
            <person name="Shin N.R."/>
            <person name="Okamura Y."/>
            <person name="Kirsch R."/>
            <person name="Pauchet Y."/>
        </authorList>
    </citation>
    <scope>NUCLEOTIDE SEQUENCE</scope>
    <source>
        <strain evidence="4">RBIC_L_NR</strain>
    </source>
</reference>
<feature type="coiled-coil region" evidence="1">
    <location>
        <begin position="17"/>
        <end position="68"/>
    </location>
</feature>
<keyword evidence="1" id="KW-0175">Coiled coil</keyword>
<comment type="caution">
    <text evidence="4">The sequence shown here is derived from an EMBL/GenBank/DDBJ whole genome shotgun (WGS) entry which is preliminary data.</text>
</comment>
<feature type="coiled-coil region" evidence="1">
    <location>
        <begin position="256"/>
        <end position="304"/>
    </location>
</feature>
<sequence>MANDKVLGETKRVLEMMEESEEKVSFLNQDLKQNEILCLQIKQNIKELRELNNKNSADLEDNQNLKTNIKKYNTDLVHFAQQIYSCGQELYADLNLRENELDQIEELLNKSEEKFLFKLNDHKKEEERLSAELELMIQDEIKENERKELEFRTLEAENEELQQELVKLSMEISKYENYIKQDEQLDKQESEYRNEIARVEEYIKSINIEINTISELLEILERDNQTSTAVTEGHISEFEQQLEELQYEIIVATKILKENKIQIEELDNKIKCIEEENRTKEDNYNQYNMDLNDIETDMKKTKENMQNEIDYCEKSTLEYEEMFKIQKELNEKLKREIASFKIKIEIQDAENNQITMDIQNFEERRSKLDLKNELETKQNELKKLKATRQDLKERYNKKYLEIQNEIKHIQEEIDKIVTRNKNLQDDIDTVILEIKDLKNNEEERIREKQNQAAKSIELDNHIQNLTFEKARVKAELIKNKQKTADSTILATPKHFLTPSSSNRGKKVKVHRHWDSDSSIEGEDRKFSELAKQKIKMKRLQGNKS</sequence>
<dbReference type="Proteomes" id="UP001162156">
    <property type="component" value="Unassembled WGS sequence"/>
</dbReference>
<feature type="domain" description="PRD" evidence="3">
    <location>
        <begin position="257"/>
        <end position="368"/>
    </location>
</feature>
<evidence type="ECO:0000313" key="5">
    <source>
        <dbReference type="Proteomes" id="UP001162156"/>
    </source>
</evidence>
<proteinExistence type="predicted"/>
<organism evidence="4 5">
    <name type="scientific">Rhamnusium bicolor</name>
    <dbReference type="NCBI Taxonomy" id="1586634"/>
    <lineage>
        <taxon>Eukaryota</taxon>
        <taxon>Metazoa</taxon>
        <taxon>Ecdysozoa</taxon>
        <taxon>Arthropoda</taxon>
        <taxon>Hexapoda</taxon>
        <taxon>Insecta</taxon>
        <taxon>Pterygota</taxon>
        <taxon>Neoptera</taxon>
        <taxon>Endopterygota</taxon>
        <taxon>Coleoptera</taxon>
        <taxon>Polyphaga</taxon>
        <taxon>Cucujiformia</taxon>
        <taxon>Chrysomeloidea</taxon>
        <taxon>Cerambycidae</taxon>
        <taxon>Lepturinae</taxon>
        <taxon>Rhagiini</taxon>
        <taxon>Rhamnusium</taxon>
    </lineage>
</organism>
<evidence type="ECO:0000313" key="4">
    <source>
        <dbReference type="EMBL" id="KAJ8969181.1"/>
    </source>
</evidence>
<dbReference type="InterPro" id="IPR011608">
    <property type="entry name" value="PRD"/>
</dbReference>
<accession>A0AAV8ZRV3</accession>
<feature type="coiled-coil region" evidence="1">
    <location>
        <begin position="94"/>
        <end position="223"/>
    </location>
</feature>
<dbReference type="EMBL" id="JANEYF010000583">
    <property type="protein sequence ID" value="KAJ8969181.1"/>
    <property type="molecule type" value="Genomic_DNA"/>
</dbReference>
<feature type="coiled-coil region" evidence="1">
    <location>
        <begin position="330"/>
        <end position="458"/>
    </location>
</feature>
<gene>
    <name evidence="4" type="ORF">NQ314_001884</name>
</gene>